<dbReference type="Pfam" id="PF18555">
    <property type="entry name" value="MobL"/>
    <property type="match status" value="1"/>
</dbReference>
<name>S5MBD1_9MOLU</name>
<dbReference type="AlphaFoldDB" id="S5MBD1"/>
<dbReference type="KEGG" id="stai:STAIW_v1c04320"/>
<reference evidence="1 2" key="1">
    <citation type="journal article" date="2013" name="Genome Biol. Evol.">
        <title>Comparison of metabolic capacities and inference of gene content evolution in mosquito-associated Spiroplasma diminutum and S. taiwanense.</title>
        <authorList>
            <person name="Lo W.S."/>
            <person name="Ku C."/>
            <person name="Chen L.L."/>
            <person name="Chang T.H."/>
            <person name="Kuo C.H."/>
        </authorList>
    </citation>
    <scope>NUCLEOTIDE SEQUENCE [LARGE SCALE GENOMIC DNA]</scope>
    <source>
        <strain evidence="1">CT-1</strain>
    </source>
</reference>
<evidence type="ECO:0000313" key="2">
    <source>
        <dbReference type="Proteomes" id="UP000014984"/>
    </source>
</evidence>
<dbReference type="EMBL" id="CP005074">
    <property type="protein sequence ID" value="AGR41078.1"/>
    <property type="molecule type" value="Genomic_DNA"/>
</dbReference>
<evidence type="ECO:0000313" key="1">
    <source>
        <dbReference type="EMBL" id="AGR41078.1"/>
    </source>
</evidence>
<proteinExistence type="predicted"/>
<accession>S5MBD1</accession>
<dbReference type="Proteomes" id="UP000014984">
    <property type="component" value="Chromosome"/>
</dbReference>
<dbReference type="PATRIC" id="fig|1276220.3.peg.438"/>
<dbReference type="InterPro" id="IPR041073">
    <property type="entry name" value="MobL"/>
</dbReference>
<protein>
    <submittedName>
        <fullName evidence="1">Uncharacterized protein</fullName>
    </submittedName>
</protein>
<gene>
    <name evidence="1" type="ORF">STAIW_v1c04320</name>
</gene>
<dbReference type="eggNOG" id="ENOG5033Z4R">
    <property type="taxonomic scope" value="Bacteria"/>
</dbReference>
<dbReference type="HOGENOM" id="CLU_924107_0_0_14"/>
<sequence>MNDENMNWFFSFHNNTDNPHIHLAFFEKKATYPKKYSKTEFNYRYKYNLDKGTQAEINKNGSINLEYDRKSDFKLNLEKEIKLNSLNLKINNEIRDNLIFHFKDNINWHAMKQNINSWNTDQLIYNEIRNNYHDIVDKILDFNQKIKMKTNKFQNRLFYNSKDNSKSFKTMIDKLTNFLIEQSPELKYVFDEYITEINQYQEGLNQINETNSEDYVHNALYGNDGLYSRLGNHILKTIYKLKSAEENLSLFSDQLDKQKMSIIEKLLYMIKGFLYKEYHLTKKMRERTWMIVNQREKKRKE</sequence>
<organism evidence="1 2">
    <name type="scientific">Spiroplasma taiwanense CT-1</name>
    <dbReference type="NCBI Taxonomy" id="1276220"/>
    <lineage>
        <taxon>Bacteria</taxon>
        <taxon>Bacillati</taxon>
        <taxon>Mycoplasmatota</taxon>
        <taxon>Mollicutes</taxon>
        <taxon>Entomoplasmatales</taxon>
        <taxon>Spiroplasmataceae</taxon>
        <taxon>Spiroplasma</taxon>
    </lineage>
</organism>
<dbReference type="STRING" id="1276220.STAIW_v1c04320"/>
<keyword evidence="2" id="KW-1185">Reference proteome</keyword>